<organism evidence="1 2">
    <name type="scientific">Riccia fluitans</name>
    <dbReference type="NCBI Taxonomy" id="41844"/>
    <lineage>
        <taxon>Eukaryota</taxon>
        <taxon>Viridiplantae</taxon>
        <taxon>Streptophyta</taxon>
        <taxon>Embryophyta</taxon>
        <taxon>Marchantiophyta</taxon>
        <taxon>Marchantiopsida</taxon>
        <taxon>Marchantiidae</taxon>
        <taxon>Marchantiales</taxon>
        <taxon>Ricciaceae</taxon>
        <taxon>Riccia</taxon>
    </lineage>
</organism>
<name>A0ABD1Z937_9MARC</name>
<accession>A0ABD1Z937</accession>
<proteinExistence type="predicted"/>
<dbReference type="Proteomes" id="UP001605036">
    <property type="component" value="Unassembled WGS sequence"/>
</dbReference>
<keyword evidence="2" id="KW-1185">Reference proteome</keyword>
<evidence type="ECO:0008006" key="3">
    <source>
        <dbReference type="Google" id="ProtNLM"/>
    </source>
</evidence>
<reference evidence="1 2" key="1">
    <citation type="submission" date="2024-09" db="EMBL/GenBank/DDBJ databases">
        <title>Chromosome-scale assembly of Riccia fluitans.</title>
        <authorList>
            <person name="Paukszto L."/>
            <person name="Sawicki J."/>
            <person name="Karawczyk K."/>
            <person name="Piernik-Szablinska J."/>
            <person name="Szczecinska M."/>
            <person name="Mazdziarz M."/>
        </authorList>
    </citation>
    <scope>NUCLEOTIDE SEQUENCE [LARGE SCALE GENOMIC DNA]</scope>
    <source>
        <strain evidence="1">Rf_01</strain>
        <tissue evidence="1">Aerial parts of the thallus</tissue>
    </source>
</reference>
<dbReference type="EMBL" id="JBHFFA010000002">
    <property type="protein sequence ID" value="KAL2644000.1"/>
    <property type="molecule type" value="Genomic_DNA"/>
</dbReference>
<dbReference type="AlphaFoldDB" id="A0ABD1Z937"/>
<comment type="caution">
    <text evidence="1">The sequence shown here is derived from an EMBL/GenBank/DDBJ whole genome shotgun (WGS) entry which is preliminary data.</text>
</comment>
<evidence type="ECO:0000313" key="2">
    <source>
        <dbReference type="Proteomes" id="UP001605036"/>
    </source>
</evidence>
<sequence length="154" mass="17432">MGIAVRDMTKLCALVLDMTALSTTLAGVSGFLRLPVPPHRRSSLPIKSSLNFLGTLIQLDHGATPWLVLQTAGIIDIGLQVPQEKQSNQRRVGFFRWQSFRFSSEPVDVDQHRFPFLVLHFCQIVHHHDEIYGSPIPRDEFILQLRPASHPFLV</sequence>
<gene>
    <name evidence="1" type="ORF">R1flu_011587</name>
</gene>
<protein>
    <recommendedName>
        <fullName evidence="3">Secreted protein</fullName>
    </recommendedName>
</protein>
<evidence type="ECO:0000313" key="1">
    <source>
        <dbReference type="EMBL" id="KAL2644000.1"/>
    </source>
</evidence>